<sequence length="445" mass="47465">MTDLPKPSPAPQQAQDRRRSHGLWAASAPPAPVTSALEGLAEADVAIVGAGYTGLSAALHLSEGGARVVLLEAQEIGFGAAGRNVGLVNAGLWVMPQRLPELLGPIYGPRLLQLLGQAPQLVYALVDKHGMDCEAVHRGTLHCAVGASGLEEIRQRHQQWQALGAPVQLLDAQATAQATGTTLYQGSLLDLRAGTIQPLAYARGLARAAMAAGARIHTHSRVSAAEDAGSHWLLHTAAGRVRAPWVIVATDAYTGALWPQLQREQIRLPYFNLATRPLSAQQRARILPQGHGAWDTRQVLASLRCDAAGRLVLGSVGALRGLGAQLHPHWGHKVLARWFPQLGPVEFEHAWYGQIGMTGDALPRFHQLARNTISFSGYNGRGIGPGTTLGRELARLVLGQIDATQLPVPVTEPQRPALKPLREAAYEYGALAAHATDRLRPPASA</sequence>
<dbReference type="AlphaFoldDB" id="A0A2A2AFA7"/>
<dbReference type="Pfam" id="PF01266">
    <property type="entry name" value="DAO"/>
    <property type="match status" value="1"/>
</dbReference>
<dbReference type="PRINTS" id="PR00420">
    <property type="entry name" value="RNGMNOXGNASE"/>
</dbReference>
<keyword evidence="1" id="KW-0560">Oxidoreductase</keyword>
<keyword evidence="5" id="KW-1185">Reference proteome</keyword>
<dbReference type="EMBL" id="NSJB01000003">
    <property type="protein sequence ID" value="PAT37245.1"/>
    <property type="molecule type" value="Genomic_DNA"/>
</dbReference>
<dbReference type="Gene3D" id="3.50.50.60">
    <property type="entry name" value="FAD/NAD(P)-binding domain"/>
    <property type="match status" value="1"/>
</dbReference>
<feature type="compositionally biased region" description="Pro residues" evidence="2">
    <location>
        <begin position="1"/>
        <end position="10"/>
    </location>
</feature>
<comment type="caution">
    <text evidence="4">The sequence shown here is derived from an EMBL/GenBank/DDBJ whole genome shotgun (WGS) entry which is preliminary data.</text>
</comment>
<name>A0A2A2AFA7_9BURK</name>
<dbReference type="GO" id="GO:0016491">
    <property type="term" value="F:oxidoreductase activity"/>
    <property type="evidence" value="ECO:0007669"/>
    <property type="project" value="UniProtKB-KW"/>
</dbReference>
<gene>
    <name evidence="4" type="ORF">CK625_06370</name>
</gene>
<dbReference type="SUPFAM" id="SSF51905">
    <property type="entry name" value="FAD/NAD(P)-binding domain"/>
    <property type="match status" value="1"/>
</dbReference>
<evidence type="ECO:0000313" key="4">
    <source>
        <dbReference type="EMBL" id="PAT37245.1"/>
    </source>
</evidence>
<proteinExistence type="predicted"/>
<evidence type="ECO:0000259" key="3">
    <source>
        <dbReference type="Pfam" id="PF01266"/>
    </source>
</evidence>
<dbReference type="PANTHER" id="PTHR13847">
    <property type="entry name" value="SARCOSINE DEHYDROGENASE-RELATED"/>
    <property type="match status" value="1"/>
</dbReference>
<dbReference type="PANTHER" id="PTHR13847:SF281">
    <property type="entry name" value="FAD DEPENDENT OXIDOREDUCTASE DOMAIN-CONTAINING PROTEIN"/>
    <property type="match status" value="1"/>
</dbReference>
<evidence type="ECO:0000256" key="1">
    <source>
        <dbReference type="ARBA" id="ARBA00023002"/>
    </source>
</evidence>
<dbReference type="RefSeq" id="WP_095539474.1">
    <property type="nucleotide sequence ID" value="NZ_NSJB01000003.1"/>
</dbReference>
<accession>A0A2A2AFA7</accession>
<protein>
    <submittedName>
        <fullName evidence="4">FAD-dependent oxidoreductase</fullName>
    </submittedName>
</protein>
<dbReference type="Proteomes" id="UP000218054">
    <property type="component" value="Unassembled WGS sequence"/>
</dbReference>
<evidence type="ECO:0000313" key="5">
    <source>
        <dbReference type="Proteomes" id="UP000218054"/>
    </source>
</evidence>
<dbReference type="GO" id="GO:0005737">
    <property type="term" value="C:cytoplasm"/>
    <property type="evidence" value="ECO:0007669"/>
    <property type="project" value="TreeGrafter"/>
</dbReference>
<feature type="region of interest" description="Disordered" evidence="2">
    <location>
        <begin position="1"/>
        <end position="27"/>
    </location>
</feature>
<reference evidence="4 5" key="1">
    <citation type="submission" date="2017-08" db="EMBL/GenBank/DDBJ databases">
        <title>WGS of Clinical strains of the CDC Group NO-1 linked to zoonotic infections in humans.</title>
        <authorList>
            <person name="Bernier A.-M."/>
            <person name="Bernard K."/>
        </authorList>
    </citation>
    <scope>NUCLEOTIDE SEQUENCE [LARGE SCALE GENOMIC DNA]</scope>
    <source>
        <strain evidence="4 5">NML00-0135</strain>
    </source>
</reference>
<organism evidence="4 5">
    <name type="scientific">Vandammella animalimorsus</name>
    <dbReference type="NCBI Taxonomy" id="2029117"/>
    <lineage>
        <taxon>Bacteria</taxon>
        <taxon>Pseudomonadati</taxon>
        <taxon>Pseudomonadota</taxon>
        <taxon>Betaproteobacteria</taxon>
        <taxon>Burkholderiales</taxon>
        <taxon>Comamonadaceae</taxon>
        <taxon>Vandammella</taxon>
    </lineage>
</organism>
<dbReference type="InterPro" id="IPR036188">
    <property type="entry name" value="FAD/NAD-bd_sf"/>
</dbReference>
<dbReference type="InterPro" id="IPR006076">
    <property type="entry name" value="FAD-dep_OxRdtase"/>
</dbReference>
<evidence type="ECO:0000256" key="2">
    <source>
        <dbReference type="SAM" id="MobiDB-lite"/>
    </source>
</evidence>
<feature type="domain" description="FAD dependent oxidoreductase" evidence="3">
    <location>
        <begin position="44"/>
        <end position="396"/>
    </location>
</feature>
<dbReference type="Gene3D" id="3.30.9.10">
    <property type="entry name" value="D-Amino Acid Oxidase, subunit A, domain 2"/>
    <property type="match status" value="1"/>
</dbReference>